<accession>A0ACC1HWL4</accession>
<dbReference type="EMBL" id="JANBPG010004153">
    <property type="protein sequence ID" value="KAJ1877514.1"/>
    <property type="molecule type" value="Genomic_DNA"/>
</dbReference>
<dbReference type="Proteomes" id="UP001150581">
    <property type="component" value="Unassembled WGS sequence"/>
</dbReference>
<feature type="non-terminal residue" evidence="1">
    <location>
        <position position="177"/>
    </location>
</feature>
<feature type="non-terminal residue" evidence="1">
    <location>
        <position position="1"/>
    </location>
</feature>
<gene>
    <name evidence="1" type="ORF">LPJ66_012087</name>
</gene>
<comment type="caution">
    <text evidence="1">The sequence shown here is derived from an EMBL/GenBank/DDBJ whole genome shotgun (WGS) entry which is preliminary data.</text>
</comment>
<reference evidence="1" key="1">
    <citation type="submission" date="2022-07" db="EMBL/GenBank/DDBJ databases">
        <title>Phylogenomic reconstructions and comparative analyses of Kickxellomycotina fungi.</title>
        <authorList>
            <person name="Reynolds N.K."/>
            <person name="Stajich J.E."/>
            <person name="Barry K."/>
            <person name="Grigoriev I.V."/>
            <person name="Crous P."/>
            <person name="Smith M.E."/>
        </authorList>
    </citation>
    <scope>NUCLEOTIDE SEQUENCE</scope>
    <source>
        <strain evidence="1">Benny 63K</strain>
    </source>
</reference>
<sequence>SRPGSSLQAARPATSTGFRTQPPDPEAPLVVNVARGGARVIGPKRVPTDMPQPAYLNAIPQSPSSALGALIPEPSLFSRDHLPSALSSSSDLAHSRASSAMQPPPPPSEENMEAAEARVSRKIQDLEISNRSLLAVNSQLEARVKSQREEISDLKKQIQLKTTFAPDALPDTEISDE</sequence>
<protein>
    <submittedName>
        <fullName evidence="1">Uncharacterized protein</fullName>
    </submittedName>
</protein>
<evidence type="ECO:0000313" key="1">
    <source>
        <dbReference type="EMBL" id="KAJ1877514.1"/>
    </source>
</evidence>
<proteinExistence type="predicted"/>
<organism evidence="1 2">
    <name type="scientific">Kickxella alabastrina</name>
    <dbReference type="NCBI Taxonomy" id="61397"/>
    <lineage>
        <taxon>Eukaryota</taxon>
        <taxon>Fungi</taxon>
        <taxon>Fungi incertae sedis</taxon>
        <taxon>Zoopagomycota</taxon>
        <taxon>Kickxellomycotina</taxon>
        <taxon>Kickxellomycetes</taxon>
        <taxon>Kickxellales</taxon>
        <taxon>Kickxellaceae</taxon>
        <taxon>Kickxella</taxon>
    </lineage>
</organism>
<evidence type="ECO:0000313" key="2">
    <source>
        <dbReference type="Proteomes" id="UP001150581"/>
    </source>
</evidence>
<keyword evidence="2" id="KW-1185">Reference proteome</keyword>
<name>A0ACC1HWL4_9FUNG</name>